<evidence type="ECO:0000313" key="13">
    <source>
        <dbReference type="EMBL" id="GMH46618.1"/>
    </source>
</evidence>
<feature type="compositionally biased region" description="Polar residues" evidence="11">
    <location>
        <begin position="24"/>
        <end position="35"/>
    </location>
</feature>
<comment type="subcellular location">
    <subcellularLocation>
        <location evidence="1">Nucleus</location>
    </subcellularLocation>
</comment>
<dbReference type="GO" id="GO:0006310">
    <property type="term" value="P:DNA recombination"/>
    <property type="evidence" value="ECO:0007669"/>
    <property type="project" value="UniProtKB-KW"/>
</dbReference>
<organism evidence="13 14">
    <name type="scientific">Triparma retinervis</name>
    <dbReference type="NCBI Taxonomy" id="2557542"/>
    <lineage>
        <taxon>Eukaryota</taxon>
        <taxon>Sar</taxon>
        <taxon>Stramenopiles</taxon>
        <taxon>Ochrophyta</taxon>
        <taxon>Bolidophyceae</taxon>
        <taxon>Parmales</taxon>
        <taxon>Triparmaceae</taxon>
        <taxon>Triparma</taxon>
    </lineage>
</organism>
<evidence type="ECO:0000256" key="10">
    <source>
        <dbReference type="ARBA" id="ARBA00023242"/>
    </source>
</evidence>
<keyword evidence="5" id="KW-0347">Helicase</keyword>
<evidence type="ECO:0000256" key="6">
    <source>
        <dbReference type="ARBA" id="ARBA00022840"/>
    </source>
</evidence>
<dbReference type="GO" id="GO:0006303">
    <property type="term" value="P:double-strand break repair via nonhomologous end joining"/>
    <property type="evidence" value="ECO:0007669"/>
    <property type="project" value="InterPro"/>
</dbReference>
<evidence type="ECO:0000256" key="11">
    <source>
        <dbReference type="SAM" id="MobiDB-lite"/>
    </source>
</evidence>
<dbReference type="SUPFAM" id="SSF53300">
    <property type="entry name" value="vWA-like"/>
    <property type="match status" value="1"/>
</dbReference>
<dbReference type="InterPro" id="IPR006164">
    <property type="entry name" value="DNA_bd_Ku70/Ku80"/>
</dbReference>
<evidence type="ECO:0000256" key="2">
    <source>
        <dbReference type="ARBA" id="ARBA00022741"/>
    </source>
</evidence>
<evidence type="ECO:0000256" key="7">
    <source>
        <dbReference type="ARBA" id="ARBA00023125"/>
    </source>
</evidence>
<evidence type="ECO:0000256" key="8">
    <source>
        <dbReference type="ARBA" id="ARBA00023172"/>
    </source>
</evidence>
<feature type="region of interest" description="Disordered" evidence="11">
    <location>
        <begin position="146"/>
        <end position="165"/>
    </location>
</feature>
<dbReference type="SUPFAM" id="SSF100939">
    <property type="entry name" value="SPOC domain-like"/>
    <property type="match status" value="1"/>
</dbReference>
<gene>
    <name evidence="13" type="ORF">TrRE_jg9520</name>
</gene>
<evidence type="ECO:0000313" key="14">
    <source>
        <dbReference type="Proteomes" id="UP001165082"/>
    </source>
</evidence>
<dbReference type="GO" id="GO:0043564">
    <property type="term" value="C:Ku70:Ku80 complex"/>
    <property type="evidence" value="ECO:0007669"/>
    <property type="project" value="TreeGrafter"/>
</dbReference>
<evidence type="ECO:0000256" key="1">
    <source>
        <dbReference type="ARBA" id="ARBA00004123"/>
    </source>
</evidence>
<keyword evidence="7" id="KW-0238">DNA-binding</keyword>
<evidence type="ECO:0000256" key="4">
    <source>
        <dbReference type="ARBA" id="ARBA00022801"/>
    </source>
</evidence>
<evidence type="ECO:0000256" key="3">
    <source>
        <dbReference type="ARBA" id="ARBA00022763"/>
    </source>
</evidence>
<keyword evidence="10" id="KW-0539">Nucleus</keyword>
<dbReference type="GO" id="GO:0005524">
    <property type="term" value="F:ATP binding"/>
    <property type="evidence" value="ECO:0007669"/>
    <property type="project" value="UniProtKB-KW"/>
</dbReference>
<dbReference type="InterPro" id="IPR005161">
    <property type="entry name" value="Ku_N"/>
</dbReference>
<evidence type="ECO:0000256" key="9">
    <source>
        <dbReference type="ARBA" id="ARBA00023204"/>
    </source>
</evidence>
<dbReference type="Proteomes" id="UP001165082">
    <property type="component" value="Unassembled WGS sequence"/>
</dbReference>
<dbReference type="GO" id="GO:0042162">
    <property type="term" value="F:telomeric DNA binding"/>
    <property type="evidence" value="ECO:0007669"/>
    <property type="project" value="TreeGrafter"/>
</dbReference>
<dbReference type="GO" id="GO:0004386">
    <property type="term" value="F:helicase activity"/>
    <property type="evidence" value="ECO:0007669"/>
    <property type="project" value="UniProtKB-KW"/>
</dbReference>
<proteinExistence type="predicted"/>
<feature type="compositionally biased region" description="Basic residues" evidence="11">
    <location>
        <begin position="278"/>
        <end position="287"/>
    </location>
</feature>
<keyword evidence="3" id="KW-0227">DNA damage</keyword>
<sequence length="726" mass="80020">MSTPATKDASVFIIDGSPSMLEPYQSTDTISQQDGTQKDQSRLTSAIKAVQVLISSQMLRSKTHEVSVILLGSRYTDNRLATAHAASAHGGYGGYDGMVELLDLERPTSKVLQDLEKIREKQGFDPKDFGLMTDFAALDGLLTSVKSPDKGSSKEDDDSDDFDPFRENHQAMMKKMASKAQELKQQDEELPQSETLSVPSDLICGLILAGDIIHKKTASKRFNRKIYLLTDAECKMQLDKKNEEFSQVMTGLKRLEVEFTVIGLDFKTEGEFDEHGNLKQKARKREKTKTDMILEMGGGKDDEGGKSGSDDDDDSGSDGESDDSEGSDDDSDGGGDEMSDDDEPPEVKRQIIKRENERVLMSVARETRGKVIAARNLIEMMKVAGAKRIPKSSKKRFALNIAPGLTVEAEYSLLISKANLQTLKVHALNFDDSGGVMKDADDMPIYSEITKESSYRDPKNQDEEMEPKYKLKAYKYGASYVPVSAYDELELTTESPVEMHIMGYTARDTIAISCLIDSGYAVTGGTSNRGQVAISAIAQGLHEEKKVAIAKFVKTKDADPIVGVLLPMRGESEGKSHLLVFIQMPFAEDLSKSTFRTFGESEPSKEGDKIVDNLIDSMMLGDDELISTEIPNPAIRSLNRTLIKRITKGPNKEDDARDVVDCVGEGDLQLDPPGHILEGAKGASADFIKYYGIEVGFRDDGKDTAKKRRFWSEALDADSDEDEELL</sequence>
<dbReference type="InterPro" id="IPR036465">
    <property type="entry name" value="vWFA_dom_sf"/>
</dbReference>
<dbReference type="InterPro" id="IPR016194">
    <property type="entry name" value="SPOC-like_C_dom_sf"/>
</dbReference>
<keyword evidence="14" id="KW-1185">Reference proteome</keyword>
<dbReference type="PANTHER" id="PTHR12604:SF4">
    <property type="entry name" value="X-RAY REPAIR CROSS-COMPLEMENTING PROTEIN 5"/>
    <property type="match status" value="1"/>
</dbReference>
<dbReference type="OrthoDB" id="30826at2759"/>
<reference evidence="13" key="1">
    <citation type="submission" date="2022-07" db="EMBL/GenBank/DDBJ databases">
        <title>Genome analysis of Parmales, a sister group of diatoms, reveals the evolutionary specialization of diatoms from phago-mixotrophs to photoautotrophs.</title>
        <authorList>
            <person name="Ban H."/>
            <person name="Sato S."/>
            <person name="Yoshikawa S."/>
            <person name="Kazumasa Y."/>
            <person name="Nakamura Y."/>
            <person name="Ichinomiya M."/>
            <person name="Saitoh K."/>
            <person name="Sato N."/>
            <person name="Blanc-Mathieu R."/>
            <person name="Endo H."/>
            <person name="Kuwata A."/>
            <person name="Ogata H."/>
        </authorList>
    </citation>
    <scope>NUCLEOTIDE SEQUENCE</scope>
</reference>
<feature type="domain" description="Ku" evidence="12">
    <location>
        <begin position="462"/>
        <end position="606"/>
    </location>
</feature>
<dbReference type="PANTHER" id="PTHR12604">
    <property type="entry name" value="KU AUTOANTIGEN DNA HELICASE"/>
    <property type="match status" value="1"/>
</dbReference>
<evidence type="ECO:0000259" key="12">
    <source>
        <dbReference type="SMART" id="SM00559"/>
    </source>
</evidence>
<keyword evidence="4" id="KW-0378">Hydrolase</keyword>
<protein>
    <recommendedName>
        <fullName evidence="12">Ku domain-containing protein</fullName>
    </recommendedName>
</protein>
<dbReference type="Pfam" id="PF03731">
    <property type="entry name" value="Ku_N"/>
    <property type="match status" value="1"/>
</dbReference>
<dbReference type="EMBL" id="BRXZ01001800">
    <property type="protein sequence ID" value="GMH46618.1"/>
    <property type="molecule type" value="Genomic_DNA"/>
</dbReference>
<keyword evidence="8" id="KW-0233">DNA recombination</keyword>
<keyword evidence="2" id="KW-0547">Nucleotide-binding</keyword>
<comment type="caution">
    <text evidence="13">The sequence shown here is derived from an EMBL/GenBank/DDBJ whole genome shotgun (WGS) entry which is preliminary data.</text>
</comment>
<accession>A0A9W7DQ30</accession>
<dbReference type="GO" id="GO:0000723">
    <property type="term" value="P:telomere maintenance"/>
    <property type="evidence" value="ECO:0007669"/>
    <property type="project" value="TreeGrafter"/>
</dbReference>
<dbReference type="AlphaFoldDB" id="A0A9W7DQ30"/>
<dbReference type="Pfam" id="PF02735">
    <property type="entry name" value="Ku"/>
    <property type="match status" value="1"/>
</dbReference>
<feature type="region of interest" description="Disordered" evidence="11">
    <location>
        <begin position="274"/>
        <end position="350"/>
    </location>
</feature>
<dbReference type="Gene3D" id="2.40.290.10">
    <property type="match status" value="1"/>
</dbReference>
<feature type="compositionally biased region" description="Acidic residues" evidence="11">
    <location>
        <begin position="310"/>
        <end position="344"/>
    </location>
</feature>
<feature type="compositionally biased region" description="Basic and acidic residues" evidence="11">
    <location>
        <begin position="288"/>
        <end position="309"/>
    </location>
</feature>
<name>A0A9W7DQ30_9STRA</name>
<keyword evidence="6" id="KW-0067">ATP-binding</keyword>
<evidence type="ECO:0000256" key="5">
    <source>
        <dbReference type="ARBA" id="ARBA00022806"/>
    </source>
</evidence>
<dbReference type="Gene3D" id="3.40.50.410">
    <property type="entry name" value="von Willebrand factor, type A domain"/>
    <property type="match status" value="2"/>
</dbReference>
<dbReference type="GO" id="GO:0016787">
    <property type="term" value="F:hydrolase activity"/>
    <property type="evidence" value="ECO:0007669"/>
    <property type="project" value="UniProtKB-KW"/>
</dbReference>
<feature type="region of interest" description="Disordered" evidence="11">
    <location>
        <begin position="173"/>
        <end position="194"/>
    </location>
</feature>
<keyword evidence="9" id="KW-0234">DNA repair</keyword>
<dbReference type="SMART" id="SM00559">
    <property type="entry name" value="Ku78"/>
    <property type="match status" value="1"/>
</dbReference>
<dbReference type="GO" id="GO:0003690">
    <property type="term" value="F:double-stranded DNA binding"/>
    <property type="evidence" value="ECO:0007669"/>
    <property type="project" value="TreeGrafter"/>
</dbReference>
<feature type="region of interest" description="Disordered" evidence="11">
    <location>
        <begin position="18"/>
        <end position="39"/>
    </location>
</feature>